<dbReference type="InterPro" id="IPR029068">
    <property type="entry name" value="Glyas_Bleomycin-R_OHBP_Dase"/>
</dbReference>
<protein>
    <recommendedName>
        <fullName evidence="3">PhnB-like domain-containing protein</fullName>
    </recommendedName>
</protein>
<proteinExistence type="predicted"/>
<organism evidence="1 2">
    <name type="scientific">Kocuria varians</name>
    <name type="common">Micrococcus varians</name>
    <dbReference type="NCBI Taxonomy" id="1272"/>
    <lineage>
        <taxon>Bacteria</taxon>
        <taxon>Bacillati</taxon>
        <taxon>Actinomycetota</taxon>
        <taxon>Actinomycetes</taxon>
        <taxon>Micrococcales</taxon>
        <taxon>Micrococcaceae</taxon>
        <taxon>Kocuria</taxon>
    </lineage>
</organism>
<dbReference type="EMBL" id="CP059343">
    <property type="protein sequence ID" value="QMS57658.1"/>
    <property type="molecule type" value="Genomic_DNA"/>
</dbReference>
<accession>A0A7D7Q4P2</accession>
<keyword evidence="2" id="KW-1185">Reference proteome</keyword>
<evidence type="ECO:0000313" key="2">
    <source>
        <dbReference type="Proteomes" id="UP000216825"/>
    </source>
</evidence>
<dbReference type="AlphaFoldDB" id="A0A7D7Q4P2"/>
<dbReference type="Proteomes" id="UP000216825">
    <property type="component" value="Chromosome"/>
</dbReference>
<dbReference type="KEGG" id="kvr:CIB50_0002406"/>
<dbReference type="Gene3D" id="3.10.180.10">
    <property type="entry name" value="2,3-Dihydroxybiphenyl 1,2-Dioxygenase, domain 1"/>
    <property type="match status" value="1"/>
</dbReference>
<dbReference type="RefSeq" id="WP_258924144.1">
    <property type="nucleotide sequence ID" value="NZ_CP059343.1"/>
</dbReference>
<gene>
    <name evidence="1" type="ORF">CIB50_0002406</name>
</gene>
<name>A0A7D7Q4P2_KOCVA</name>
<evidence type="ECO:0008006" key="3">
    <source>
        <dbReference type="Google" id="ProtNLM"/>
    </source>
</evidence>
<reference evidence="2" key="1">
    <citation type="submission" date="2017-08" db="EMBL/GenBank/DDBJ databases">
        <title>Draft Genome Sequence of Kocuria varians 80.</title>
        <authorList>
            <person name="Minaev M."/>
            <person name="Kurbakov K.A."/>
            <person name="Solodovnikova G.I."/>
            <person name="Kuznetsova O.A."/>
            <person name="Lisitsyn A.B."/>
        </authorList>
    </citation>
    <scope>NUCLEOTIDE SEQUENCE [LARGE SCALE GENOMIC DNA]</scope>
    <source>
        <strain evidence="2">80</strain>
    </source>
</reference>
<sequence length="62" mass="6656">MTPSLATYIALPGTAAQAMEHWHDVFGGELSILRYGDMDPKGMPFEQAPWATTTARSSTVSG</sequence>
<evidence type="ECO:0000313" key="1">
    <source>
        <dbReference type="EMBL" id="QMS57658.1"/>
    </source>
</evidence>
<reference evidence="1 2" key="2">
    <citation type="submission" date="2020-07" db="EMBL/GenBank/DDBJ databases">
        <title>Genome of starter culture bacteria Kocuria salsicia reveals its technological properties and safety for usage in meat industry.</title>
        <authorList>
            <person name="Michael M."/>
            <person name="Konstantin K."/>
            <person name="Evgenii K."/>
            <person name="Galina S."/>
            <person name="Oksana K."/>
            <person name="Andrei L."/>
        </authorList>
    </citation>
    <scope>NUCLEOTIDE SEQUENCE [LARGE SCALE GENOMIC DNA]</scope>
    <source>
        <strain evidence="1 2">80</strain>
    </source>
</reference>